<dbReference type="PANTHER" id="PTHR10943:SF2">
    <property type="entry name" value="26S PROTEASOME NON-ATPASE REGULATORY SUBUNIT 1"/>
    <property type="match status" value="1"/>
</dbReference>
<name>A0A0A9YI21_LYGHE</name>
<sequence length="175" mass="18466">MAKAKLWAQFTAIASIGVIHRGHVTEAMNVMRPYLPSAAGSDASRSYYEAGALYALGLIHAPLGVLRDDVVLNYLSANLYKYSTVSQMVHGASLGIGLTAMGLQNEELCDVLFTCITGGDALGGEAAAVGIGMVMMGSGNDTIIHNFENVAQEDNQKEKIIRGTSMGVALMNLGR</sequence>
<dbReference type="EMBL" id="GDHC01004685">
    <property type="protein sequence ID" value="JAQ13944.1"/>
    <property type="molecule type" value="Transcribed_RNA"/>
</dbReference>
<protein>
    <submittedName>
        <fullName evidence="2">26S proteasome regulatory subunit RPN2</fullName>
    </submittedName>
</protein>
<reference evidence="2" key="2">
    <citation type="submission" date="2014-07" db="EMBL/GenBank/DDBJ databases">
        <authorList>
            <person name="Hull J."/>
        </authorList>
    </citation>
    <scope>NUCLEOTIDE SEQUENCE</scope>
</reference>
<dbReference type="Pfam" id="PF01851">
    <property type="entry name" value="PC_rep"/>
    <property type="match status" value="1"/>
</dbReference>
<organism evidence="2">
    <name type="scientific">Lygus hesperus</name>
    <name type="common">Western plant bug</name>
    <dbReference type="NCBI Taxonomy" id="30085"/>
    <lineage>
        <taxon>Eukaryota</taxon>
        <taxon>Metazoa</taxon>
        <taxon>Ecdysozoa</taxon>
        <taxon>Arthropoda</taxon>
        <taxon>Hexapoda</taxon>
        <taxon>Insecta</taxon>
        <taxon>Pterygota</taxon>
        <taxon>Neoptera</taxon>
        <taxon>Paraneoptera</taxon>
        <taxon>Hemiptera</taxon>
        <taxon>Heteroptera</taxon>
        <taxon>Panheteroptera</taxon>
        <taxon>Cimicomorpha</taxon>
        <taxon>Miridae</taxon>
        <taxon>Mirini</taxon>
        <taxon>Lygus</taxon>
    </lineage>
</organism>
<evidence type="ECO:0000256" key="1">
    <source>
        <dbReference type="ARBA" id="ARBA00022737"/>
    </source>
</evidence>
<dbReference type="GO" id="GO:0034515">
    <property type="term" value="C:proteasome storage granule"/>
    <property type="evidence" value="ECO:0007669"/>
    <property type="project" value="TreeGrafter"/>
</dbReference>
<proteinExistence type="predicted"/>
<evidence type="ECO:0000313" key="2">
    <source>
        <dbReference type="EMBL" id="JAG32707.1"/>
    </source>
</evidence>
<reference evidence="3" key="3">
    <citation type="journal article" date="2016" name="Gigascience">
        <title>De novo construction of an expanded transcriptome assembly for the western tarnished plant bug, Lygus hesperus.</title>
        <authorList>
            <person name="Tassone E.E."/>
            <person name="Geib S.M."/>
            <person name="Hall B."/>
            <person name="Fabrick J.A."/>
            <person name="Brent C.S."/>
            <person name="Hull J.J."/>
        </authorList>
    </citation>
    <scope>NUCLEOTIDE SEQUENCE</scope>
</reference>
<gene>
    <name evidence="2" type="primary">RPN2_2</name>
    <name evidence="3" type="synonym">RPN2_3</name>
    <name evidence="2" type="ORF">CM83_3125</name>
    <name evidence="3" type="ORF">g.5294</name>
</gene>
<reference evidence="2" key="1">
    <citation type="journal article" date="2014" name="PLoS ONE">
        <title>Transcriptome-Based Identification of ABC Transporters in the Western Tarnished Plant Bug Lygus hesperus.</title>
        <authorList>
            <person name="Hull J.J."/>
            <person name="Chaney K."/>
            <person name="Geib S.M."/>
            <person name="Fabrick J.A."/>
            <person name="Brent C.S."/>
            <person name="Walsh D."/>
            <person name="Lavine L.C."/>
        </authorList>
    </citation>
    <scope>NUCLEOTIDE SEQUENCE</scope>
</reference>
<dbReference type="GO" id="GO:0043161">
    <property type="term" value="P:proteasome-mediated ubiquitin-dependent protein catabolic process"/>
    <property type="evidence" value="ECO:0007669"/>
    <property type="project" value="TreeGrafter"/>
</dbReference>
<evidence type="ECO:0000313" key="3">
    <source>
        <dbReference type="EMBL" id="JAQ13944.1"/>
    </source>
</evidence>
<dbReference type="InterPro" id="IPR002015">
    <property type="entry name" value="Proteasome/cyclosome_rpt"/>
</dbReference>
<keyword evidence="2" id="KW-0647">Proteasome</keyword>
<dbReference type="AlphaFoldDB" id="A0A0A9YI21"/>
<dbReference type="InterPro" id="IPR011989">
    <property type="entry name" value="ARM-like"/>
</dbReference>
<keyword evidence="1" id="KW-0677">Repeat</keyword>
<dbReference type="Gene3D" id="1.25.10.10">
    <property type="entry name" value="Leucine-rich Repeat Variant"/>
    <property type="match status" value="1"/>
</dbReference>
<dbReference type="GO" id="GO:0005634">
    <property type="term" value="C:nucleus"/>
    <property type="evidence" value="ECO:0007669"/>
    <property type="project" value="TreeGrafter"/>
</dbReference>
<dbReference type="EMBL" id="GBHO01010897">
    <property type="protein sequence ID" value="JAG32707.1"/>
    <property type="molecule type" value="Transcribed_RNA"/>
</dbReference>
<dbReference type="PANTHER" id="PTHR10943">
    <property type="entry name" value="26S PROTEASOME NON-ATPASE REGULATORY SUBUNIT"/>
    <property type="match status" value="1"/>
</dbReference>
<accession>A0A0A9YI21</accession>
<dbReference type="GO" id="GO:0008540">
    <property type="term" value="C:proteasome regulatory particle, base subcomplex"/>
    <property type="evidence" value="ECO:0007669"/>
    <property type="project" value="TreeGrafter"/>
</dbReference>